<name>A0A168MQ85_ABSGL</name>
<dbReference type="Proteomes" id="UP000078561">
    <property type="component" value="Unassembled WGS sequence"/>
</dbReference>
<feature type="compositionally biased region" description="Basic and acidic residues" evidence="1">
    <location>
        <begin position="120"/>
        <end position="132"/>
    </location>
</feature>
<feature type="compositionally biased region" description="Low complexity" evidence="1">
    <location>
        <begin position="100"/>
        <end position="109"/>
    </location>
</feature>
<feature type="region of interest" description="Disordered" evidence="1">
    <location>
        <begin position="92"/>
        <end position="132"/>
    </location>
</feature>
<evidence type="ECO:0000256" key="1">
    <source>
        <dbReference type="SAM" id="MobiDB-lite"/>
    </source>
</evidence>
<proteinExistence type="predicted"/>
<organism evidence="2">
    <name type="scientific">Absidia glauca</name>
    <name type="common">Pin mould</name>
    <dbReference type="NCBI Taxonomy" id="4829"/>
    <lineage>
        <taxon>Eukaryota</taxon>
        <taxon>Fungi</taxon>
        <taxon>Fungi incertae sedis</taxon>
        <taxon>Mucoromycota</taxon>
        <taxon>Mucoromycotina</taxon>
        <taxon>Mucoromycetes</taxon>
        <taxon>Mucorales</taxon>
        <taxon>Cunninghamellaceae</taxon>
        <taxon>Absidia</taxon>
    </lineage>
</organism>
<gene>
    <name evidence="2" type="primary">ABSGL_04548.1 scaffold 5475</name>
</gene>
<keyword evidence="3" id="KW-1185">Reference proteome</keyword>
<dbReference type="InParanoid" id="A0A168MQ85"/>
<accession>A0A168MQ85</accession>
<protein>
    <submittedName>
        <fullName evidence="2">Uncharacterized protein</fullName>
    </submittedName>
</protein>
<evidence type="ECO:0000313" key="3">
    <source>
        <dbReference type="Proteomes" id="UP000078561"/>
    </source>
</evidence>
<dbReference type="EMBL" id="LT552383">
    <property type="protein sequence ID" value="SAL98977.1"/>
    <property type="molecule type" value="Genomic_DNA"/>
</dbReference>
<sequence length="132" mass="14628">MTNITFSSLPDRYIGTSINHNNHGSLALHFSWTADLDNDPSASFLMGQNHLMEHRVTQNAAIRPYGGLGIVRGKKNSKEVTGLIGTFSIGRWQQQHQTKPETPTLLTPKLHVDPQQTNTSHDHSGTPKGDYL</sequence>
<dbReference type="AlphaFoldDB" id="A0A168MQ85"/>
<evidence type="ECO:0000313" key="2">
    <source>
        <dbReference type="EMBL" id="SAL98977.1"/>
    </source>
</evidence>
<reference evidence="2" key="1">
    <citation type="submission" date="2016-04" db="EMBL/GenBank/DDBJ databases">
        <authorList>
            <person name="Evans L.H."/>
            <person name="Alamgir A."/>
            <person name="Owens N."/>
            <person name="Weber N.D."/>
            <person name="Virtaneva K."/>
            <person name="Barbian K."/>
            <person name="Babar A."/>
            <person name="Rosenke K."/>
        </authorList>
    </citation>
    <scope>NUCLEOTIDE SEQUENCE [LARGE SCALE GENOMIC DNA]</scope>
    <source>
        <strain evidence="2">CBS 101.48</strain>
    </source>
</reference>